<keyword evidence="2" id="KW-1185">Reference proteome</keyword>
<protein>
    <recommendedName>
        <fullName evidence="3">Molecular chaperone DnaJ</fullName>
    </recommendedName>
</protein>
<accession>A0A7I8BJE5</accession>
<dbReference type="Gene3D" id="1.10.287.110">
    <property type="entry name" value="DnaJ domain"/>
    <property type="match status" value="1"/>
</dbReference>
<reference evidence="1 2" key="1">
    <citation type="journal article" date="2020" name="Genes (Basel)">
        <title>Genomic Comparison of Insect Gut Symbionts from Divergent Burkholderia Subclades.</title>
        <authorList>
            <person name="Takeshita K."/>
            <person name="Kikuchi Y."/>
        </authorList>
    </citation>
    <scope>NUCLEOTIDE SEQUENCE [LARGE SCALE GENOMIC DNA]</scope>
    <source>
        <strain evidence="1 2">PGU16</strain>
    </source>
</reference>
<dbReference type="SUPFAM" id="SSF46565">
    <property type="entry name" value="Chaperone J-domain"/>
    <property type="match status" value="1"/>
</dbReference>
<evidence type="ECO:0000313" key="1">
    <source>
        <dbReference type="EMBL" id="BCF88732.1"/>
    </source>
</evidence>
<dbReference type="RefSeq" id="WP_180719721.1">
    <property type="nucleotide sequence ID" value="NZ_AP023174.1"/>
</dbReference>
<evidence type="ECO:0000313" key="2">
    <source>
        <dbReference type="Proteomes" id="UP000510888"/>
    </source>
</evidence>
<organism evidence="1 2">
    <name type="scientific">Paraburkholderia largidicola</name>
    <dbReference type="NCBI Taxonomy" id="3014751"/>
    <lineage>
        <taxon>Bacteria</taxon>
        <taxon>Pseudomonadati</taxon>
        <taxon>Pseudomonadota</taxon>
        <taxon>Betaproteobacteria</taxon>
        <taxon>Burkholderiales</taxon>
        <taxon>Burkholderiaceae</taxon>
        <taxon>Paraburkholderia</taxon>
    </lineage>
</organism>
<name>A0A7I8BJE5_9BURK</name>
<dbReference type="InterPro" id="IPR036869">
    <property type="entry name" value="J_dom_sf"/>
</dbReference>
<sequence length="195" mass="21902">MTTAYPLQWPTGRKRTEPYRRSRAKFSTTFAVARDAIVAEVRRLGGRDLVVSTNVPLRQDGLPYANFRKPDDEGVAVYFTYDGKQMCFACDRWDKVEHNMLAIVKTIDALRGIARWGTGDMMAAAFTGFTALPAPRAERPWREVLGLHPHEMSLVEARLAFRRRASVAHPDKGGSHDAMTELNLALAAAEKELNR</sequence>
<dbReference type="AlphaFoldDB" id="A0A7I8BJE5"/>
<evidence type="ECO:0008006" key="3">
    <source>
        <dbReference type="Google" id="ProtNLM"/>
    </source>
</evidence>
<dbReference type="KEGG" id="plad:PPGU16_17990"/>
<proteinExistence type="predicted"/>
<dbReference type="Proteomes" id="UP000510888">
    <property type="component" value="Chromosome 1"/>
</dbReference>
<gene>
    <name evidence="1" type="ORF">PPGU16_17990</name>
</gene>
<dbReference type="EMBL" id="AP023174">
    <property type="protein sequence ID" value="BCF88732.1"/>
    <property type="molecule type" value="Genomic_DNA"/>
</dbReference>